<dbReference type="InterPro" id="IPR036152">
    <property type="entry name" value="Asp/glu_Ase-like_sf"/>
</dbReference>
<dbReference type="Pfam" id="PF17763">
    <property type="entry name" value="Asparaginase_C"/>
    <property type="match status" value="1"/>
</dbReference>
<reference evidence="6 7" key="1">
    <citation type="submission" date="2022-04" db="EMBL/GenBank/DDBJ databases">
        <title>The arsenic-methylating capacity of Chitinophaga filiformis YT5 during chitin decomposition.</title>
        <authorList>
            <person name="Chen G."/>
            <person name="Liang Y."/>
        </authorList>
    </citation>
    <scope>NUCLEOTIDE SEQUENCE [LARGE SCALE GENOMIC DNA]</scope>
    <source>
        <strain evidence="6 7">YT5</strain>
    </source>
</reference>
<dbReference type="Gene3D" id="3.40.50.1170">
    <property type="entry name" value="L-asparaginase, N-terminal domain"/>
    <property type="match status" value="1"/>
</dbReference>
<dbReference type="PROSITE" id="PS51732">
    <property type="entry name" value="ASN_GLN_ASE_3"/>
    <property type="match status" value="1"/>
</dbReference>
<dbReference type="PIRSF" id="PIRSF001220">
    <property type="entry name" value="L-ASNase_gatD"/>
    <property type="match status" value="1"/>
</dbReference>
<dbReference type="InterPro" id="IPR020827">
    <property type="entry name" value="Asparaginase/glutaminase_AS1"/>
</dbReference>
<comment type="similarity">
    <text evidence="1">Belongs to the asparaginase 1 family.</text>
</comment>
<feature type="domain" description="L-asparaginase N-terminal" evidence="4">
    <location>
        <begin position="3"/>
        <end position="194"/>
    </location>
</feature>
<dbReference type="CDD" id="cd08963">
    <property type="entry name" value="L-asparaginase_I"/>
    <property type="match status" value="1"/>
</dbReference>
<name>A0ABY4I599_CHIFI</name>
<dbReference type="InterPro" id="IPR040919">
    <property type="entry name" value="Asparaginase_C"/>
</dbReference>
<dbReference type="Pfam" id="PF00710">
    <property type="entry name" value="Asparaginase"/>
    <property type="match status" value="1"/>
</dbReference>
<dbReference type="InterPro" id="IPR006033">
    <property type="entry name" value="AsnA_fam"/>
</dbReference>
<dbReference type="EMBL" id="CP095855">
    <property type="protein sequence ID" value="UPK69926.1"/>
    <property type="molecule type" value="Genomic_DNA"/>
</dbReference>
<dbReference type="PANTHER" id="PTHR11707">
    <property type="entry name" value="L-ASPARAGINASE"/>
    <property type="match status" value="1"/>
</dbReference>
<keyword evidence="2 6" id="KW-0378">Hydrolase</keyword>
<dbReference type="SUPFAM" id="SSF53774">
    <property type="entry name" value="Glutaminase/Asparaginase"/>
    <property type="match status" value="1"/>
</dbReference>
<evidence type="ECO:0000259" key="5">
    <source>
        <dbReference type="Pfam" id="PF17763"/>
    </source>
</evidence>
<dbReference type="InterPro" id="IPR037152">
    <property type="entry name" value="L-asparaginase_N_sf"/>
</dbReference>
<dbReference type="PIRSF" id="PIRSF500176">
    <property type="entry name" value="L_ASNase"/>
    <property type="match status" value="1"/>
</dbReference>
<evidence type="ECO:0000313" key="6">
    <source>
        <dbReference type="EMBL" id="UPK69926.1"/>
    </source>
</evidence>
<dbReference type="PRINTS" id="PR00139">
    <property type="entry name" value="ASNGLNASE"/>
</dbReference>
<dbReference type="RefSeq" id="WP_247812187.1">
    <property type="nucleotide sequence ID" value="NZ_CP095855.1"/>
</dbReference>
<accession>A0ABY4I599</accession>
<dbReference type="PANTHER" id="PTHR11707:SF28">
    <property type="entry name" value="60 KDA LYSOPHOSPHOLIPASE"/>
    <property type="match status" value="1"/>
</dbReference>
<feature type="domain" description="Asparaginase/glutaminase C-terminal" evidence="5">
    <location>
        <begin position="213"/>
        <end position="328"/>
    </location>
</feature>
<evidence type="ECO:0000256" key="1">
    <source>
        <dbReference type="ARBA" id="ARBA00010518"/>
    </source>
</evidence>
<dbReference type="Gene3D" id="3.40.50.40">
    <property type="match status" value="1"/>
</dbReference>
<dbReference type="SFLD" id="SFLDS00057">
    <property type="entry name" value="Glutaminase/Asparaginase"/>
    <property type="match status" value="1"/>
</dbReference>
<organism evidence="6 7">
    <name type="scientific">Chitinophaga filiformis</name>
    <name type="common">Myxococcus filiformis</name>
    <name type="synonym">Flexibacter filiformis</name>
    <dbReference type="NCBI Taxonomy" id="104663"/>
    <lineage>
        <taxon>Bacteria</taxon>
        <taxon>Pseudomonadati</taxon>
        <taxon>Bacteroidota</taxon>
        <taxon>Chitinophagia</taxon>
        <taxon>Chitinophagales</taxon>
        <taxon>Chitinophagaceae</taxon>
        <taxon>Chitinophaga</taxon>
    </lineage>
</organism>
<protein>
    <submittedName>
        <fullName evidence="6">Type I asparaginase</fullName>
        <ecNumber evidence="6">3.5.1.1</ecNumber>
    </submittedName>
</protein>
<gene>
    <name evidence="6" type="ORF">MYF79_01305</name>
</gene>
<evidence type="ECO:0000313" key="7">
    <source>
        <dbReference type="Proteomes" id="UP000830198"/>
    </source>
</evidence>
<dbReference type="InterPro" id="IPR041725">
    <property type="entry name" value="L-asparaginase_I"/>
</dbReference>
<evidence type="ECO:0000256" key="2">
    <source>
        <dbReference type="ARBA" id="ARBA00022801"/>
    </source>
</evidence>
<evidence type="ECO:0000256" key="3">
    <source>
        <dbReference type="PROSITE-ProRule" id="PRU10099"/>
    </source>
</evidence>
<dbReference type="PROSITE" id="PS00144">
    <property type="entry name" value="ASN_GLN_ASE_1"/>
    <property type="match status" value="1"/>
</dbReference>
<dbReference type="NCBIfam" id="TIGR00519">
    <property type="entry name" value="asnASE_I"/>
    <property type="match status" value="1"/>
</dbReference>
<dbReference type="InterPro" id="IPR027473">
    <property type="entry name" value="L-asparaginase_C"/>
</dbReference>
<dbReference type="InterPro" id="IPR027474">
    <property type="entry name" value="L-asparaginase_N"/>
</dbReference>
<sequence>MSKILIIYTGGTVGMIYDEKTKALRPIGFNEIRNNLPELYRMGIDFYVYAFNPPIDSSDMQPEIWVEIASIIEDRYDRYDGFVILHGSDTMSFTASALSFMLENLSKPVILTGSQLPIGKIRTDAKENIITAMEIAATRHNGQVVVPEVCIYFDFALFRGNRSKKYNAEKFEAFYSMNYPPLAEAGIDIKYKTQVVLPAPEKPLKVHKHLDDNVTVLKMFPGITRKAVEATLNVNGLRGVILETFGSGNTNTQPSFIESLKKAIDRGVVIVDITQCDGGSVELGKYETSQPLQQIGVISGHDMTFEAAITKLMFVLGQNLDLEATKAMIETPLRGELTTNANDWEAI</sequence>
<feature type="active site" evidence="3">
    <location>
        <position position="12"/>
    </location>
</feature>
<keyword evidence="7" id="KW-1185">Reference proteome</keyword>
<dbReference type="InterPro" id="IPR006034">
    <property type="entry name" value="Asparaginase/glutaminase-like"/>
</dbReference>
<evidence type="ECO:0000259" key="4">
    <source>
        <dbReference type="Pfam" id="PF00710"/>
    </source>
</evidence>
<dbReference type="Proteomes" id="UP000830198">
    <property type="component" value="Chromosome"/>
</dbReference>
<dbReference type="EC" id="3.5.1.1" evidence="6"/>
<dbReference type="SMART" id="SM00870">
    <property type="entry name" value="Asparaginase"/>
    <property type="match status" value="1"/>
</dbReference>
<dbReference type="GO" id="GO:0004067">
    <property type="term" value="F:asparaginase activity"/>
    <property type="evidence" value="ECO:0007669"/>
    <property type="project" value="UniProtKB-EC"/>
</dbReference>
<proteinExistence type="inferred from homology"/>